<evidence type="ECO:0000313" key="2">
    <source>
        <dbReference type="Proteomes" id="UP000299102"/>
    </source>
</evidence>
<sequence>MTAISLKYYLLGQQQLPLYDINRQKPLRDIDVTSAVAPVKGLTKGAVEGSHPMGTPACSEGGVSNEADEEFPALAAPLFPAARAHALLRQGQGGKGRFMGRFRCSFRALSLSRYIHPNSEYDKEQLPGQPSLARRLSKIFRRNMMTLHAKGCLRFISRGPRGGSVSNILRRVKRYLYYFRKGTEGPSRRAEARIYTVSIGLAAHVYGYHL</sequence>
<dbReference type="Proteomes" id="UP000299102">
    <property type="component" value="Unassembled WGS sequence"/>
</dbReference>
<accession>A0A4C1TFV5</accession>
<dbReference type="AlphaFoldDB" id="A0A4C1TFV5"/>
<reference evidence="1 2" key="1">
    <citation type="journal article" date="2019" name="Commun. Biol.">
        <title>The bagworm genome reveals a unique fibroin gene that provides high tensile strength.</title>
        <authorList>
            <person name="Kono N."/>
            <person name="Nakamura H."/>
            <person name="Ohtoshi R."/>
            <person name="Tomita M."/>
            <person name="Numata K."/>
            <person name="Arakawa K."/>
        </authorList>
    </citation>
    <scope>NUCLEOTIDE SEQUENCE [LARGE SCALE GENOMIC DNA]</scope>
</reference>
<comment type="caution">
    <text evidence="1">The sequence shown here is derived from an EMBL/GenBank/DDBJ whole genome shotgun (WGS) entry which is preliminary data.</text>
</comment>
<proteinExistence type="predicted"/>
<organism evidence="1 2">
    <name type="scientific">Eumeta variegata</name>
    <name type="common">Bagworm moth</name>
    <name type="synonym">Eumeta japonica</name>
    <dbReference type="NCBI Taxonomy" id="151549"/>
    <lineage>
        <taxon>Eukaryota</taxon>
        <taxon>Metazoa</taxon>
        <taxon>Ecdysozoa</taxon>
        <taxon>Arthropoda</taxon>
        <taxon>Hexapoda</taxon>
        <taxon>Insecta</taxon>
        <taxon>Pterygota</taxon>
        <taxon>Neoptera</taxon>
        <taxon>Endopterygota</taxon>
        <taxon>Lepidoptera</taxon>
        <taxon>Glossata</taxon>
        <taxon>Ditrysia</taxon>
        <taxon>Tineoidea</taxon>
        <taxon>Psychidae</taxon>
        <taxon>Oiketicinae</taxon>
        <taxon>Eumeta</taxon>
    </lineage>
</organism>
<dbReference type="EMBL" id="BGZK01000054">
    <property type="protein sequence ID" value="GBP12985.1"/>
    <property type="molecule type" value="Genomic_DNA"/>
</dbReference>
<protein>
    <submittedName>
        <fullName evidence="1">Uncharacterized protein</fullName>
    </submittedName>
</protein>
<keyword evidence="2" id="KW-1185">Reference proteome</keyword>
<name>A0A4C1TFV5_EUMVA</name>
<gene>
    <name evidence="1" type="ORF">EVAR_79321_1</name>
</gene>
<evidence type="ECO:0000313" key="1">
    <source>
        <dbReference type="EMBL" id="GBP12985.1"/>
    </source>
</evidence>